<name>A0A8S2MX05_9BILA</name>
<dbReference type="Proteomes" id="UP000677228">
    <property type="component" value="Unassembled WGS sequence"/>
</dbReference>
<protein>
    <submittedName>
        <fullName evidence="3">Uncharacterized protein</fullName>
    </submittedName>
</protein>
<comment type="caution">
    <text evidence="3">The sequence shown here is derived from an EMBL/GenBank/DDBJ whole genome shotgun (WGS) entry which is preliminary data.</text>
</comment>
<proteinExistence type="predicted"/>
<organism evidence="3 4">
    <name type="scientific">Didymodactylos carnosus</name>
    <dbReference type="NCBI Taxonomy" id="1234261"/>
    <lineage>
        <taxon>Eukaryota</taxon>
        <taxon>Metazoa</taxon>
        <taxon>Spiralia</taxon>
        <taxon>Gnathifera</taxon>
        <taxon>Rotifera</taxon>
        <taxon>Eurotatoria</taxon>
        <taxon>Bdelloidea</taxon>
        <taxon>Philodinida</taxon>
        <taxon>Philodinidae</taxon>
        <taxon>Didymodactylos</taxon>
    </lineage>
</organism>
<feature type="coiled-coil region" evidence="1">
    <location>
        <begin position="50"/>
        <end position="77"/>
    </location>
</feature>
<reference evidence="3" key="1">
    <citation type="submission" date="2021-02" db="EMBL/GenBank/DDBJ databases">
        <authorList>
            <person name="Nowell W R."/>
        </authorList>
    </citation>
    <scope>NUCLEOTIDE SEQUENCE</scope>
</reference>
<evidence type="ECO:0000313" key="3">
    <source>
        <dbReference type="EMBL" id="CAF3979282.1"/>
    </source>
</evidence>
<dbReference type="EMBL" id="CAJOBA010034166">
    <property type="protein sequence ID" value="CAF3979282.1"/>
    <property type="molecule type" value="Genomic_DNA"/>
</dbReference>
<evidence type="ECO:0000313" key="2">
    <source>
        <dbReference type="EMBL" id="CAF1167741.1"/>
    </source>
</evidence>
<accession>A0A8S2MX05</accession>
<sequence length="622" mass="73733">MATEYASNPSTERDRNCHLCSLNFNRTRASLCQCFHCDQNLCLECFTLHKEKLLEKVYNLQDRYNEINEIIKEKRQEIVDSSTFCMDEVLTWFQKSINDLFECQQQIIENIELIRDEAQIKLVKSNELLQPLGKELHLLTQNNSYDTAKVEQITAKLDDTYNTLKHFRLTKEVKMPVIQMFLPKYKISFLTEQKNDTSSNELENWNENTERKEEISFIIPTTMTNQVVERKDTLNKQFVDSQIDVVADNFFDLQWATDSDSNSDSDTDIEQDVETVHDNDEEMDDNFFFDHQLYRLILPRHYDFDIRCLTSNGTNILCYSQTSKKLIYYDDKTNRQLTIDWHHNHLIHLSWLETIETYVALTQDHEIYSIESNNNKRLKIRLRHHLPNRTDLSLPVFMRTDEKYIYYYYEDQRRERHAKYLRLLNLNFQHERVYPLDKRLSANKHIRHGDIGQIVGLAVNYKHIVLLQQHEEQQHNEDEWEDVDEDDCSTSANNYSKQASLLINQYAHNDEMRLLIFDKKNMNFLQRLIIDGYTDKSPVFHYNSPSCYFLIDQRQLILRFFNKNNESGEVKLIPRQLVVTASINAPKTDFLCTSLTLMNDGTLLITNDTPDVIQLSIGEIDI</sequence>
<keyword evidence="1" id="KW-0175">Coiled coil</keyword>
<evidence type="ECO:0000313" key="4">
    <source>
        <dbReference type="Proteomes" id="UP000682733"/>
    </source>
</evidence>
<gene>
    <name evidence="2" type="ORF">OVA965_LOCUS22412</name>
    <name evidence="3" type="ORF">TMI583_LOCUS23126</name>
</gene>
<dbReference type="Proteomes" id="UP000682733">
    <property type="component" value="Unassembled WGS sequence"/>
</dbReference>
<evidence type="ECO:0000256" key="1">
    <source>
        <dbReference type="SAM" id="Coils"/>
    </source>
</evidence>
<dbReference type="EMBL" id="CAJNOK010012642">
    <property type="protein sequence ID" value="CAF1167741.1"/>
    <property type="molecule type" value="Genomic_DNA"/>
</dbReference>
<dbReference type="AlphaFoldDB" id="A0A8S2MX05"/>